<evidence type="ECO:0008006" key="4">
    <source>
        <dbReference type="Google" id="ProtNLM"/>
    </source>
</evidence>
<dbReference type="EMBL" id="GL377617">
    <property type="protein sequence ID" value="EFJ16757.1"/>
    <property type="molecule type" value="Genomic_DNA"/>
</dbReference>
<dbReference type="InParanoid" id="D8SFN6"/>
<dbReference type="Gene3D" id="3.60.21.10">
    <property type="match status" value="1"/>
</dbReference>
<evidence type="ECO:0000313" key="2">
    <source>
        <dbReference type="EMBL" id="EFJ16757.1"/>
    </source>
</evidence>
<name>D8SFN6_SELML</name>
<keyword evidence="3" id="KW-1185">Reference proteome</keyword>
<dbReference type="OMA" id="RTHTHYG"/>
<dbReference type="PANTHER" id="PTHR22953">
    <property type="entry name" value="ACID PHOSPHATASE RELATED"/>
    <property type="match status" value="1"/>
</dbReference>
<dbReference type="KEGG" id="smo:SELMODRAFT_115805"/>
<dbReference type="AlphaFoldDB" id="D8SFN6"/>
<keyword evidence="1" id="KW-0732">Signal</keyword>
<feature type="non-terminal residue" evidence="2">
    <location>
        <position position="1"/>
    </location>
</feature>
<dbReference type="Proteomes" id="UP000001514">
    <property type="component" value="Unassembled WGS sequence"/>
</dbReference>
<dbReference type="GO" id="GO:0003993">
    <property type="term" value="F:acid phosphatase activity"/>
    <property type="evidence" value="ECO:0007669"/>
    <property type="project" value="InterPro"/>
</dbReference>
<protein>
    <recommendedName>
        <fullName evidence="4">Calcineurin-like phosphoesterase domain-containing protein</fullName>
    </recommendedName>
</protein>
<dbReference type="HOGENOM" id="CLU_2044143_0_0_1"/>
<sequence>SWHPPWYNSYSSHYREVECMRLEMEELLYNAGVDIVFNGHVNPSLFSISTGILGVLPGPCLRTRVDTEDADDRPKPEDNVPQFGGVCAQNFGSEPAANQFCWGRQPEWSALRDGSFGHGLLEVTSRVQPLDFALFLFR</sequence>
<evidence type="ECO:0000313" key="3">
    <source>
        <dbReference type="Proteomes" id="UP000001514"/>
    </source>
</evidence>
<gene>
    <name evidence="2" type="ORF">SELMODRAFT_115805</name>
</gene>
<dbReference type="InterPro" id="IPR039331">
    <property type="entry name" value="PAPs-like"/>
</dbReference>
<dbReference type="eggNOG" id="KOG1378">
    <property type="taxonomic scope" value="Eukaryota"/>
</dbReference>
<proteinExistence type="predicted"/>
<accession>D8SFN6</accession>
<organism evidence="3">
    <name type="scientific">Selaginella moellendorffii</name>
    <name type="common">Spikemoss</name>
    <dbReference type="NCBI Taxonomy" id="88036"/>
    <lineage>
        <taxon>Eukaryota</taxon>
        <taxon>Viridiplantae</taxon>
        <taxon>Streptophyta</taxon>
        <taxon>Embryophyta</taxon>
        <taxon>Tracheophyta</taxon>
        <taxon>Lycopodiopsida</taxon>
        <taxon>Selaginellales</taxon>
        <taxon>Selaginellaceae</taxon>
        <taxon>Selaginella</taxon>
    </lineage>
</organism>
<dbReference type="Gramene" id="EFJ16757">
    <property type="protein sequence ID" value="EFJ16757"/>
    <property type="gene ID" value="SELMODRAFT_115805"/>
</dbReference>
<dbReference type="SUPFAM" id="SSF56300">
    <property type="entry name" value="Metallo-dependent phosphatases"/>
    <property type="match status" value="1"/>
</dbReference>
<dbReference type="InterPro" id="IPR029052">
    <property type="entry name" value="Metallo-depent_PP-like"/>
</dbReference>
<evidence type="ECO:0000256" key="1">
    <source>
        <dbReference type="ARBA" id="ARBA00022729"/>
    </source>
</evidence>
<reference evidence="2 3" key="1">
    <citation type="journal article" date="2011" name="Science">
        <title>The Selaginella genome identifies genetic changes associated with the evolution of vascular plants.</title>
        <authorList>
            <person name="Banks J.A."/>
            <person name="Nishiyama T."/>
            <person name="Hasebe M."/>
            <person name="Bowman J.L."/>
            <person name="Gribskov M."/>
            <person name="dePamphilis C."/>
            <person name="Albert V.A."/>
            <person name="Aono N."/>
            <person name="Aoyama T."/>
            <person name="Ambrose B.A."/>
            <person name="Ashton N.W."/>
            <person name="Axtell M.J."/>
            <person name="Barker E."/>
            <person name="Barker M.S."/>
            <person name="Bennetzen J.L."/>
            <person name="Bonawitz N.D."/>
            <person name="Chapple C."/>
            <person name="Cheng C."/>
            <person name="Correa L.G."/>
            <person name="Dacre M."/>
            <person name="DeBarry J."/>
            <person name="Dreyer I."/>
            <person name="Elias M."/>
            <person name="Engstrom E.M."/>
            <person name="Estelle M."/>
            <person name="Feng L."/>
            <person name="Finet C."/>
            <person name="Floyd S.K."/>
            <person name="Frommer W.B."/>
            <person name="Fujita T."/>
            <person name="Gramzow L."/>
            <person name="Gutensohn M."/>
            <person name="Harholt J."/>
            <person name="Hattori M."/>
            <person name="Heyl A."/>
            <person name="Hirai T."/>
            <person name="Hiwatashi Y."/>
            <person name="Ishikawa M."/>
            <person name="Iwata M."/>
            <person name="Karol K.G."/>
            <person name="Koehler B."/>
            <person name="Kolukisaoglu U."/>
            <person name="Kubo M."/>
            <person name="Kurata T."/>
            <person name="Lalonde S."/>
            <person name="Li K."/>
            <person name="Li Y."/>
            <person name="Litt A."/>
            <person name="Lyons E."/>
            <person name="Manning G."/>
            <person name="Maruyama T."/>
            <person name="Michael T.P."/>
            <person name="Mikami K."/>
            <person name="Miyazaki S."/>
            <person name="Morinaga S."/>
            <person name="Murata T."/>
            <person name="Mueller-Roeber B."/>
            <person name="Nelson D.R."/>
            <person name="Obara M."/>
            <person name="Oguri Y."/>
            <person name="Olmstead R.G."/>
            <person name="Onodera N."/>
            <person name="Petersen B.L."/>
            <person name="Pils B."/>
            <person name="Prigge M."/>
            <person name="Rensing S.A."/>
            <person name="Riano-Pachon D.M."/>
            <person name="Roberts A.W."/>
            <person name="Sato Y."/>
            <person name="Scheller H.V."/>
            <person name="Schulz B."/>
            <person name="Schulz C."/>
            <person name="Shakirov E.V."/>
            <person name="Shibagaki N."/>
            <person name="Shinohara N."/>
            <person name="Shippen D.E."/>
            <person name="Soerensen I."/>
            <person name="Sotooka R."/>
            <person name="Sugimoto N."/>
            <person name="Sugita M."/>
            <person name="Sumikawa N."/>
            <person name="Tanurdzic M."/>
            <person name="Theissen G."/>
            <person name="Ulvskov P."/>
            <person name="Wakazuki S."/>
            <person name="Weng J.K."/>
            <person name="Willats W.W."/>
            <person name="Wipf D."/>
            <person name="Wolf P.G."/>
            <person name="Yang L."/>
            <person name="Zimmer A.D."/>
            <person name="Zhu Q."/>
            <person name="Mitros T."/>
            <person name="Hellsten U."/>
            <person name="Loque D."/>
            <person name="Otillar R."/>
            <person name="Salamov A."/>
            <person name="Schmutz J."/>
            <person name="Shapiro H."/>
            <person name="Lindquist E."/>
            <person name="Lucas S."/>
            <person name="Rokhsar D."/>
            <person name="Grigoriev I.V."/>
        </authorList>
    </citation>
    <scope>NUCLEOTIDE SEQUENCE [LARGE SCALE GENOMIC DNA]</scope>
</reference>
<dbReference type="PANTHER" id="PTHR22953:SF153">
    <property type="entry name" value="PURPLE ACID PHOSPHATASE"/>
    <property type="match status" value="1"/>
</dbReference>